<proteinExistence type="predicted"/>
<dbReference type="Proteomes" id="UP000789525">
    <property type="component" value="Unassembled WGS sequence"/>
</dbReference>
<reference evidence="1" key="1">
    <citation type="submission" date="2021-06" db="EMBL/GenBank/DDBJ databases">
        <authorList>
            <person name="Kallberg Y."/>
            <person name="Tangrot J."/>
            <person name="Rosling A."/>
        </authorList>
    </citation>
    <scope>NUCLEOTIDE SEQUENCE</scope>
    <source>
        <strain evidence="1">CL356</strain>
    </source>
</reference>
<feature type="non-terminal residue" evidence="1">
    <location>
        <position position="359"/>
    </location>
</feature>
<evidence type="ECO:0000313" key="1">
    <source>
        <dbReference type="EMBL" id="CAG8471378.1"/>
    </source>
</evidence>
<protein>
    <submittedName>
        <fullName evidence="1">5536_t:CDS:1</fullName>
    </submittedName>
</protein>
<name>A0ACA9KGF1_9GLOM</name>
<evidence type="ECO:0000313" key="2">
    <source>
        <dbReference type="Proteomes" id="UP000789525"/>
    </source>
</evidence>
<accession>A0ACA9KGF1</accession>
<keyword evidence="2" id="KW-1185">Reference proteome</keyword>
<sequence length="359" mass="38474">MPQNDDSRPTTPPPATPATSYSVQKADQIASRFFIKFLLIVVSSRSTVIEHGPRSAKFDKWTPDTDIHRDHMRTFRSLSTMSTLPSLTLHTVLTIPDLGTNKVLVALDSVGSRLRIEPTPRAILLETWTLTATQPQRGLDEKLQTMDDDFKKSFQSLMQRRRGKGGRAGDANPPAEELAQLPDEPGPGVRRPGLSFRSGNAIRGRPNPASGETEPFATPPGDSTASDGSGYAGIVGQLDLDSPEGQLPASPFGPRPTRPSSNLATHLGSTATTTSSNNTPTRSSDSSTGTTTTTGASTASRARQRGLEEDVAEGRYEGDNESSSRGPRYTSVLRRDATLRPQDRHSSGSNPNSADGVAK</sequence>
<organism evidence="1 2">
    <name type="scientific">Acaulospora colombiana</name>
    <dbReference type="NCBI Taxonomy" id="27376"/>
    <lineage>
        <taxon>Eukaryota</taxon>
        <taxon>Fungi</taxon>
        <taxon>Fungi incertae sedis</taxon>
        <taxon>Mucoromycota</taxon>
        <taxon>Glomeromycotina</taxon>
        <taxon>Glomeromycetes</taxon>
        <taxon>Diversisporales</taxon>
        <taxon>Acaulosporaceae</taxon>
        <taxon>Acaulospora</taxon>
    </lineage>
</organism>
<comment type="caution">
    <text evidence="1">The sequence shown here is derived from an EMBL/GenBank/DDBJ whole genome shotgun (WGS) entry which is preliminary data.</text>
</comment>
<gene>
    <name evidence="1" type="ORF">ACOLOM_LOCUS1601</name>
</gene>
<dbReference type="EMBL" id="CAJVPT010001949">
    <property type="protein sequence ID" value="CAG8471378.1"/>
    <property type="molecule type" value="Genomic_DNA"/>
</dbReference>